<evidence type="ECO:0000313" key="5">
    <source>
        <dbReference type="Proteomes" id="UP000251670"/>
    </source>
</evidence>
<reference evidence="2 4" key="1">
    <citation type="submission" date="2016-10" db="EMBL/GenBank/DDBJ databases">
        <authorList>
            <person name="Varghese N."/>
            <person name="Submissions S."/>
        </authorList>
    </citation>
    <scope>NUCLEOTIDE SEQUENCE [LARGE SCALE GENOMIC DNA]</scope>
    <source>
        <strain evidence="2 4">DSM 19299</strain>
    </source>
</reference>
<dbReference type="AlphaFoldDB" id="A0A2X2X0V1"/>
<dbReference type="InterPro" id="IPR025536">
    <property type="entry name" value="DUF4422"/>
</dbReference>
<dbReference type="OrthoDB" id="9798746at2"/>
<dbReference type="STRING" id="445960.SAMN05421542_3632"/>
<evidence type="ECO:0000313" key="4">
    <source>
        <dbReference type="Proteomes" id="UP000199426"/>
    </source>
</evidence>
<organism evidence="3 5">
    <name type="scientific">Chryseobacterium jejuense</name>
    <dbReference type="NCBI Taxonomy" id="445960"/>
    <lineage>
        <taxon>Bacteria</taxon>
        <taxon>Pseudomonadati</taxon>
        <taxon>Bacteroidota</taxon>
        <taxon>Flavobacteriia</taxon>
        <taxon>Flavobacteriales</taxon>
        <taxon>Weeksellaceae</taxon>
        <taxon>Chryseobacterium group</taxon>
        <taxon>Chryseobacterium</taxon>
    </lineage>
</organism>
<evidence type="ECO:0000313" key="3">
    <source>
        <dbReference type="EMBL" id="SQB46364.1"/>
    </source>
</evidence>
<gene>
    <name evidence="3" type="ORF">NCTC13492_03438</name>
    <name evidence="2" type="ORF">SAMN05421542_3632</name>
</gene>
<dbReference type="EMBL" id="FNEG01000006">
    <property type="protein sequence ID" value="SDJ51274.1"/>
    <property type="molecule type" value="Genomic_DNA"/>
</dbReference>
<dbReference type="RefSeq" id="WP_089737964.1">
    <property type="nucleotide sequence ID" value="NZ_FNEG01000006.1"/>
</dbReference>
<dbReference type="Proteomes" id="UP000251670">
    <property type="component" value="Unassembled WGS sequence"/>
</dbReference>
<sequence>MKTKIIIATHKEKSLVHNDIFLPIQVNSEKSGYTIDPNYILDNTLENISEKNYTYNELTALYWAWKNLEDFDIFGLMHYRRYLDIHYKKKLFKKEPTDIIDSVKKDSIKLKKVFDTTQTKKTVEKLLKDFDILLPRPAVCSVNGIISPIATDYKHNHIPADWDICMGVIREKFPEYKNSIEQYLEKGSLFYIGNMFVAKRKIMEEYCSWLFAVLFETEKRITFSEDPYQRRVIGFLSERLFTLYILHNKFRLKQLPILFVES</sequence>
<accession>A0A2X2X0V1</accession>
<reference evidence="3 5" key="2">
    <citation type="submission" date="2018-06" db="EMBL/GenBank/DDBJ databases">
        <authorList>
            <consortium name="Pathogen Informatics"/>
            <person name="Doyle S."/>
        </authorList>
    </citation>
    <scope>NUCLEOTIDE SEQUENCE [LARGE SCALE GENOMIC DNA]</scope>
    <source>
        <strain evidence="3 5">NCTC13492</strain>
    </source>
</reference>
<protein>
    <recommendedName>
        <fullName evidence="1">DUF4422 domain-containing protein</fullName>
    </recommendedName>
</protein>
<keyword evidence="4" id="KW-1185">Reference proteome</keyword>
<dbReference type="Proteomes" id="UP000199426">
    <property type="component" value="Unassembled WGS sequence"/>
</dbReference>
<evidence type="ECO:0000313" key="2">
    <source>
        <dbReference type="EMBL" id="SDJ51274.1"/>
    </source>
</evidence>
<dbReference type="Pfam" id="PF14393">
    <property type="entry name" value="DUF4422"/>
    <property type="match status" value="1"/>
</dbReference>
<proteinExistence type="predicted"/>
<dbReference type="EMBL" id="UAWB01000012">
    <property type="protein sequence ID" value="SQB46364.1"/>
    <property type="molecule type" value="Genomic_DNA"/>
</dbReference>
<name>A0A2X2X0V1_CHRJE</name>
<evidence type="ECO:0000259" key="1">
    <source>
        <dbReference type="Pfam" id="PF14393"/>
    </source>
</evidence>
<feature type="domain" description="DUF4422" evidence="1">
    <location>
        <begin position="4"/>
        <end position="248"/>
    </location>
</feature>